<reference evidence="1" key="1">
    <citation type="submission" date="2019-10" db="EMBL/GenBank/DDBJ databases">
        <title>Conservation and host-specific expression of non-tandemly repeated heterogenous ribosome RNA gene in arbuscular mycorrhizal fungi.</title>
        <authorList>
            <person name="Maeda T."/>
            <person name="Kobayashi Y."/>
            <person name="Nakagawa T."/>
            <person name="Ezawa T."/>
            <person name="Yamaguchi K."/>
            <person name="Bino T."/>
            <person name="Nishimoto Y."/>
            <person name="Shigenobu S."/>
            <person name="Kawaguchi M."/>
        </authorList>
    </citation>
    <scope>NUCLEOTIDE SEQUENCE</scope>
    <source>
        <strain evidence="1">HR1</strain>
    </source>
</reference>
<accession>A0A8H3QKV2</accession>
<comment type="caution">
    <text evidence="1">The sequence shown here is derived from an EMBL/GenBank/DDBJ whole genome shotgun (WGS) entry which is preliminary data.</text>
</comment>
<name>A0A8H3QKV2_9GLOM</name>
<protein>
    <submittedName>
        <fullName evidence="1">Kinase-like domain-containing protein</fullName>
    </submittedName>
</protein>
<dbReference type="Proteomes" id="UP000615446">
    <property type="component" value="Unassembled WGS sequence"/>
</dbReference>
<dbReference type="GO" id="GO:0016301">
    <property type="term" value="F:kinase activity"/>
    <property type="evidence" value="ECO:0007669"/>
    <property type="project" value="UniProtKB-KW"/>
</dbReference>
<proteinExistence type="predicted"/>
<evidence type="ECO:0000313" key="2">
    <source>
        <dbReference type="Proteomes" id="UP000615446"/>
    </source>
</evidence>
<evidence type="ECO:0000313" key="1">
    <source>
        <dbReference type="EMBL" id="GES80254.1"/>
    </source>
</evidence>
<dbReference type="AlphaFoldDB" id="A0A8H3QKV2"/>
<organism evidence="1 2">
    <name type="scientific">Rhizophagus clarus</name>
    <dbReference type="NCBI Taxonomy" id="94130"/>
    <lineage>
        <taxon>Eukaryota</taxon>
        <taxon>Fungi</taxon>
        <taxon>Fungi incertae sedis</taxon>
        <taxon>Mucoromycota</taxon>
        <taxon>Glomeromycotina</taxon>
        <taxon>Glomeromycetes</taxon>
        <taxon>Glomerales</taxon>
        <taxon>Glomeraceae</taxon>
        <taxon>Rhizophagus</taxon>
    </lineage>
</organism>
<sequence>MTCKLCREVKMYIFASDELIECVKWQKLPEIWFTSQYPYDSRVTRTNIYNLGIILWKLSSGRPSFLKYITKAFDLAQINLLIGKRRLNRRFVGFSQKVVNFLTGDNKATDNQMDMYTNF</sequence>
<gene>
    <name evidence="1" type="ORF">RCL2_000754100</name>
</gene>
<keyword evidence="1" id="KW-0808">Transferase</keyword>
<keyword evidence="1" id="KW-0418">Kinase</keyword>
<dbReference type="EMBL" id="BLAL01000048">
    <property type="protein sequence ID" value="GES80254.1"/>
    <property type="molecule type" value="Genomic_DNA"/>
</dbReference>